<dbReference type="Gene3D" id="1.20.140.40">
    <property type="entry name" value="Invertase/pectin methylesterase inhibitor family protein"/>
    <property type="match status" value="1"/>
</dbReference>
<evidence type="ECO:0000256" key="1">
    <source>
        <dbReference type="SAM" id="SignalP"/>
    </source>
</evidence>
<proteinExistence type="predicted"/>
<organism evidence="2 3">
    <name type="scientific">Lupinus albus</name>
    <name type="common">White lupine</name>
    <name type="synonym">Lupinus termis</name>
    <dbReference type="NCBI Taxonomy" id="3870"/>
    <lineage>
        <taxon>Eukaryota</taxon>
        <taxon>Viridiplantae</taxon>
        <taxon>Streptophyta</taxon>
        <taxon>Embryophyta</taxon>
        <taxon>Tracheophyta</taxon>
        <taxon>Spermatophyta</taxon>
        <taxon>Magnoliopsida</taxon>
        <taxon>eudicotyledons</taxon>
        <taxon>Gunneridae</taxon>
        <taxon>Pentapetalae</taxon>
        <taxon>rosids</taxon>
        <taxon>fabids</taxon>
        <taxon>Fabales</taxon>
        <taxon>Fabaceae</taxon>
        <taxon>Papilionoideae</taxon>
        <taxon>50 kb inversion clade</taxon>
        <taxon>genistoids sensu lato</taxon>
        <taxon>core genistoids</taxon>
        <taxon>Genisteae</taxon>
        <taxon>Lupinus</taxon>
    </lineage>
</organism>
<feature type="chain" id="PRO_5025660327" evidence="1">
    <location>
        <begin position="28"/>
        <end position="168"/>
    </location>
</feature>
<protein>
    <submittedName>
        <fullName evidence="2">Putative pectinesterase inhibitor domain-containing protein</fullName>
    </submittedName>
</protein>
<keyword evidence="1" id="KW-0732">Signal</keyword>
<name>A0A6A4QUZ8_LUPAL</name>
<dbReference type="OrthoDB" id="1384285at2759"/>
<dbReference type="AlphaFoldDB" id="A0A6A4QUZ8"/>
<gene>
    <name evidence="2" type="ORF">Lalb_Chr03g0035581</name>
</gene>
<sequence>MNTPKVSCLLFTVSIILISHSLMAASGERLYEGVCRETNNPGCLPLLKDDPRITSAKNYLDLSRFILEFAEKKAREGKKYMLQIAKEHPTELIKICANNNYEATITSFISAKGELIEDPMTATYDAKVAGDGPEYCAEALTAAQLPNPLINKVVALVSSIAFYATNHL</sequence>
<evidence type="ECO:0000313" key="2">
    <source>
        <dbReference type="EMBL" id="KAE9617457.1"/>
    </source>
</evidence>
<dbReference type="SUPFAM" id="SSF101148">
    <property type="entry name" value="Plant invertase/pectin methylesterase inhibitor"/>
    <property type="match status" value="1"/>
</dbReference>
<feature type="signal peptide" evidence="1">
    <location>
        <begin position="1"/>
        <end position="27"/>
    </location>
</feature>
<dbReference type="PANTHER" id="PTHR31890">
    <property type="entry name" value="PLANT INVERTASE/PECTIN METHYLESTERASE INHIBITOR SUPERFAMILY PROTEIN"/>
    <property type="match status" value="1"/>
</dbReference>
<accession>A0A6A4QUZ8</accession>
<comment type="caution">
    <text evidence="2">The sequence shown here is derived from an EMBL/GenBank/DDBJ whole genome shotgun (WGS) entry which is preliminary data.</text>
</comment>
<dbReference type="EMBL" id="WOCE01000003">
    <property type="protein sequence ID" value="KAE9617457.1"/>
    <property type="molecule type" value="Genomic_DNA"/>
</dbReference>
<reference evidence="3" key="1">
    <citation type="journal article" date="2020" name="Nat. Commun.">
        <title>Genome sequence of the cluster root forming white lupin.</title>
        <authorList>
            <person name="Hufnagel B."/>
            <person name="Marques A."/>
            <person name="Soriano A."/>
            <person name="Marques L."/>
            <person name="Divol F."/>
            <person name="Doumas P."/>
            <person name="Sallet E."/>
            <person name="Mancinotti D."/>
            <person name="Carrere S."/>
            <person name="Marande W."/>
            <person name="Arribat S."/>
            <person name="Keller J."/>
            <person name="Huneau C."/>
            <person name="Blein T."/>
            <person name="Aime D."/>
            <person name="Laguerre M."/>
            <person name="Taylor J."/>
            <person name="Schubert V."/>
            <person name="Nelson M."/>
            <person name="Geu-Flores F."/>
            <person name="Crespi M."/>
            <person name="Gallardo-Guerrero K."/>
            <person name="Delaux P.-M."/>
            <person name="Salse J."/>
            <person name="Berges H."/>
            <person name="Guyot R."/>
            <person name="Gouzy J."/>
            <person name="Peret B."/>
        </authorList>
    </citation>
    <scope>NUCLEOTIDE SEQUENCE [LARGE SCALE GENOMIC DNA]</scope>
    <source>
        <strain evidence="3">cv. Amiga</strain>
    </source>
</reference>
<dbReference type="Proteomes" id="UP000447434">
    <property type="component" value="Chromosome 3"/>
</dbReference>
<evidence type="ECO:0000313" key="3">
    <source>
        <dbReference type="Proteomes" id="UP000447434"/>
    </source>
</evidence>
<dbReference type="PANTHER" id="PTHR31890:SF9">
    <property type="entry name" value="PLANT INVERTASE_PECTIN METHYLESTERASE INHIBITOR SUPERFAMILY PROTEIN"/>
    <property type="match status" value="1"/>
</dbReference>
<keyword evidence="3" id="KW-1185">Reference proteome</keyword>
<dbReference type="InterPro" id="IPR035513">
    <property type="entry name" value="Invertase/methylesterase_inhib"/>
</dbReference>